<sequence length="142" mass="15553">ITQLANSLTDDIFGDVEKEFIKQDKLKNLSTIINNDRQDLLEKLGTESGTINNTFRDNSPTLLQSIATTHPAPTQSTTRPLMLVSLDSDFNIAKTITPLLDLMTTKQAPKITTNVTVISPAQPELSSVLATNTNTNSDDEDH</sequence>
<reference evidence="1" key="1">
    <citation type="submission" date="2021-02" db="EMBL/GenBank/DDBJ databases">
        <authorList>
            <person name="Nowell W R."/>
        </authorList>
    </citation>
    <scope>NUCLEOTIDE SEQUENCE</scope>
</reference>
<organism evidence="1 2">
    <name type="scientific">Rotaria socialis</name>
    <dbReference type="NCBI Taxonomy" id="392032"/>
    <lineage>
        <taxon>Eukaryota</taxon>
        <taxon>Metazoa</taxon>
        <taxon>Spiralia</taxon>
        <taxon>Gnathifera</taxon>
        <taxon>Rotifera</taxon>
        <taxon>Eurotatoria</taxon>
        <taxon>Bdelloidea</taxon>
        <taxon>Philodinida</taxon>
        <taxon>Philodinidae</taxon>
        <taxon>Rotaria</taxon>
    </lineage>
</organism>
<feature type="non-terminal residue" evidence="1">
    <location>
        <position position="1"/>
    </location>
</feature>
<comment type="caution">
    <text evidence="1">The sequence shown here is derived from an EMBL/GenBank/DDBJ whole genome shotgun (WGS) entry which is preliminary data.</text>
</comment>
<accession>A0A821PA36</accession>
<dbReference type="AlphaFoldDB" id="A0A821PA36"/>
<evidence type="ECO:0000313" key="2">
    <source>
        <dbReference type="Proteomes" id="UP000663873"/>
    </source>
</evidence>
<protein>
    <submittedName>
        <fullName evidence="1">Uncharacterized protein</fullName>
    </submittedName>
</protein>
<name>A0A821PA36_9BILA</name>
<dbReference type="EMBL" id="CAJOBP010049017">
    <property type="protein sequence ID" value="CAF4803873.1"/>
    <property type="molecule type" value="Genomic_DNA"/>
</dbReference>
<evidence type="ECO:0000313" key="1">
    <source>
        <dbReference type="EMBL" id="CAF4803873.1"/>
    </source>
</evidence>
<dbReference type="Proteomes" id="UP000663873">
    <property type="component" value="Unassembled WGS sequence"/>
</dbReference>
<proteinExistence type="predicted"/>
<gene>
    <name evidence="1" type="ORF">UJA718_LOCUS41407</name>
</gene>
<feature type="non-terminal residue" evidence="1">
    <location>
        <position position="142"/>
    </location>
</feature>
<keyword evidence="2" id="KW-1185">Reference proteome</keyword>